<dbReference type="PANTHER" id="PTHR23501:SF197">
    <property type="entry name" value="COMD"/>
    <property type="match status" value="1"/>
</dbReference>
<feature type="transmembrane region" description="Helical" evidence="8">
    <location>
        <begin position="61"/>
        <end position="79"/>
    </location>
</feature>
<feature type="transmembrane region" description="Helical" evidence="8">
    <location>
        <begin position="419"/>
        <end position="439"/>
    </location>
</feature>
<dbReference type="Pfam" id="PF07690">
    <property type="entry name" value="MFS_1"/>
    <property type="match status" value="1"/>
</dbReference>
<comment type="subcellular location">
    <subcellularLocation>
        <location evidence="1">Cell membrane</location>
        <topology evidence="1">Multi-pass membrane protein</topology>
    </subcellularLocation>
</comment>
<evidence type="ECO:0000256" key="8">
    <source>
        <dbReference type="SAM" id="Phobius"/>
    </source>
</evidence>
<dbReference type="GO" id="GO:0005886">
    <property type="term" value="C:plasma membrane"/>
    <property type="evidence" value="ECO:0007669"/>
    <property type="project" value="UniProtKB-SubCell"/>
</dbReference>
<dbReference type="EMBL" id="BMML01000021">
    <property type="protein sequence ID" value="GGN33654.1"/>
    <property type="molecule type" value="Genomic_DNA"/>
</dbReference>
<feature type="domain" description="Major facilitator superfamily (MFS) profile" evidence="9">
    <location>
        <begin position="25"/>
        <end position="543"/>
    </location>
</feature>
<protein>
    <submittedName>
        <fullName evidence="10">MFS transporter</fullName>
    </submittedName>
</protein>
<feature type="transmembrane region" description="Helical" evidence="8">
    <location>
        <begin position="285"/>
        <end position="309"/>
    </location>
</feature>
<dbReference type="Gene3D" id="1.20.1250.20">
    <property type="entry name" value="MFS general substrate transporter like domains"/>
    <property type="match status" value="1"/>
</dbReference>
<evidence type="ECO:0000256" key="4">
    <source>
        <dbReference type="ARBA" id="ARBA00022475"/>
    </source>
</evidence>
<organism evidence="10 11">
    <name type="scientific">Streptomyces fuscichromogenes</name>
    <dbReference type="NCBI Taxonomy" id="1324013"/>
    <lineage>
        <taxon>Bacteria</taxon>
        <taxon>Bacillati</taxon>
        <taxon>Actinomycetota</taxon>
        <taxon>Actinomycetes</taxon>
        <taxon>Kitasatosporales</taxon>
        <taxon>Streptomycetaceae</taxon>
        <taxon>Streptomyces</taxon>
    </lineage>
</organism>
<feature type="transmembrane region" description="Helical" evidence="8">
    <location>
        <begin position="91"/>
        <end position="112"/>
    </location>
</feature>
<feature type="transmembrane region" description="Helical" evidence="8">
    <location>
        <begin position="182"/>
        <end position="204"/>
    </location>
</feature>
<dbReference type="PROSITE" id="PS00217">
    <property type="entry name" value="SUGAR_TRANSPORT_2"/>
    <property type="match status" value="1"/>
</dbReference>
<evidence type="ECO:0000313" key="10">
    <source>
        <dbReference type="EMBL" id="GGN33654.1"/>
    </source>
</evidence>
<dbReference type="RefSeq" id="WP_189267230.1">
    <property type="nucleotide sequence ID" value="NZ_BMML01000021.1"/>
</dbReference>
<dbReference type="Proteomes" id="UP000653411">
    <property type="component" value="Unassembled WGS sequence"/>
</dbReference>
<keyword evidence="5 8" id="KW-0812">Transmembrane</keyword>
<feature type="transmembrane region" description="Helical" evidence="8">
    <location>
        <begin position="244"/>
        <end position="265"/>
    </location>
</feature>
<name>A0A917XK75_9ACTN</name>
<dbReference type="InterPro" id="IPR005829">
    <property type="entry name" value="Sugar_transporter_CS"/>
</dbReference>
<reference evidence="10" key="2">
    <citation type="submission" date="2020-09" db="EMBL/GenBank/DDBJ databases">
        <authorList>
            <person name="Sun Q."/>
            <person name="Zhou Y."/>
        </authorList>
    </citation>
    <scope>NUCLEOTIDE SEQUENCE</scope>
    <source>
        <strain evidence="10">CGMCC 4.7110</strain>
    </source>
</reference>
<dbReference type="GO" id="GO:0022857">
    <property type="term" value="F:transmembrane transporter activity"/>
    <property type="evidence" value="ECO:0007669"/>
    <property type="project" value="InterPro"/>
</dbReference>
<dbReference type="AlphaFoldDB" id="A0A917XK75"/>
<gene>
    <name evidence="10" type="ORF">GCM10011578_073660</name>
</gene>
<accession>A0A917XK75</accession>
<keyword evidence="6 8" id="KW-1133">Transmembrane helix</keyword>
<keyword evidence="7 8" id="KW-0472">Membrane</keyword>
<keyword evidence="3" id="KW-0813">Transport</keyword>
<evidence type="ECO:0000256" key="5">
    <source>
        <dbReference type="ARBA" id="ARBA00022692"/>
    </source>
</evidence>
<proteinExistence type="inferred from homology"/>
<dbReference type="InterPro" id="IPR020846">
    <property type="entry name" value="MFS_dom"/>
</dbReference>
<keyword evidence="4" id="KW-1003">Cell membrane</keyword>
<dbReference type="PANTHER" id="PTHR23501">
    <property type="entry name" value="MAJOR FACILITATOR SUPERFAMILY"/>
    <property type="match status" value="1"/>
</dbReference>
<feature type="transmembrane region" description="Helical" evidence="8">
    <location>
        <begin position="376"/>
        <end position="399"/>
    </location>
</feature>
<evidence type="ECO:0000256" key="6">
    <source>
        <dbReference type="ARBA" id="ARBA00022989"/>
    </source>
</evidence>
<comment type="similarity">
    <text evidence="2">Belongs to the major facilitator superfamily. TCR/Tet family.</text>
</comment>
<dbReference type="InterPro" id="IPR036259">
    <property type="entry name" value="MFS_trans_sf"/>
</dbReference>
<feature type="transmembrane region" description="Helical" evidence="8">
    <location>
        <begin position="21"/>
        <end position="41"/>
    </location>
</feature>
<reference evidence="10" key="1">
    <citation type="journal article" date="2014" name="Int. J. Syst. Evol. Microbiol.">
        <title>Complete genome sequence of Corynebacterium casei LMG S-19264T (=DSM 44701T), isolated from a smear-ripened cheese.</title>
        <authorList>
            <consortium name="US DOE Joint Genome Institute (JGI-PGF)"/>
            <person name="Walter F."/>
            <person name="Albersmeier A."/>
            <person name="Kalinowski J."/>
            <person name="Ruckert C."/>
        </authorList>
    </citation>
    <scope>NUCLEOTIDE SEQUENCE</scope>
    <source>
        <strain evidence="10">CGMCC 4.7110</strain>
    </source>
</reference>
<evidence type="ECO:0000256" key="1">
    <source>
        <dbReference type="ARBA" id="ARBA00004651"/>
    </source>
</evidence>
<dbReference type="FunFam" id="1.20.1720.10:FF:000004">
    <property type="entry name" value="EmrB/QacA family drug resistance transporter"/>
    <property type="match status" value="1"/>
</dbReference>
<evidence type="ECO:0000259" key="9">
    <source>
        <dbReference type="PROSITE" id="PS50850"/>
    </source>
</evidence>
<evidence type="ECO:0000256" key="7">
    <source>
        <dbReference type="ARBA" id="ARBA00023136"/>
    </source>
</evidence>
<feature type="transmembrane region" description="Helical" evidence="8">
    <location>
        <begin position="151"/>
        <end position="170"/>
    </location>
</feature>
<feature type="transmembrane region" description="Helical" evidence="8">
    <location>
        <begin position="118"/>
        <end position="139"/>
    </location>
</feature>
<feature type="transmembrane region" description="Helical" evidence="8">
    <location>
        <begin position="351"/>
        <end position="370"/>
    </location>
</feature>
<keyword evidence="11" id="KW-1185">Reference proteome</keyword>
<feature type="transmembrane region" description="Helical" evidence="8">
    <location>
        <begin position="321"/>
        <end position="339"/>
    </location>
</feature>
<dbReference type="SUPFAM" id="SSF103473">
    <property type="entry name" value="MFS general substrate transporter"/>
    <property type="match status" value="1"/>
</dbReference>
<feature type="transmembrane region" description="Helical" evidence="8">
    <location>
        <begin position="216"/>
        <end position="238"/>
    </location>
</feature>
<dbReference type="Gene3D" id="1.20.1720.10">
    <property type="entry name" value="Multidrug resistance protein D"/>
    <property type="match status" value="1"/>
</dbReference>
<evidence type="ECO:0000313" key="11">
    <source>
        <dbReference type="Proteomes" id="UP000653411"/>
    </source>
</evidence>
<evidence type="ECO:0000256" key="2">
    <source>
        <dbReference type="ARBA" id="ARBA00007520"/>
    </source>
</evidence>
<dbReference type="CDD" id="cd17502">
    <property type="entry name" value="MFS_Azr1_MDR_like"/>
    <property type="match status" value="1"/>
</dbReference>
<evidence type="ECO:0000256" key="3">
    <source>
        <dbReference type="ARBA" id="ARBA00022448"/>
    </source>
</evidence>
<sequence length="561" mass="59484">MADRPPEQTPEAAPAALTHRQILYIVSGLLMGIFLIAMEQTVVATSIRVIADDFGGYSQQAWVTTAYLVTSTIVTPLYGKLSDIFGRKPSYLFAVTVFMLGSTACACATSMYELAAFRAVQGIGAGGLSVLAFTILGEIVAPRERARYQGYFLAVFTGSSVIGPLIGGVLSDSHTIAGITGWRWAFLINVPLGLVALLVVYRVLNIRHARREGVRIDWIGSAALTVALTPMLVVAQFGQEWGWGSVRSVACFAVFGVGALLFLWVEKRMGQSALLPLRVFRNTRFSQGAVLAFVLGVLILAPFSLVPQYFQVVLGAGPTRAGALLLPMIAGTIAGALTSGQIISRTGTYRVHSIASAILTVVSMFLLYVLSGTESLPALLPVTFAFGLGIGCFSQPITLVMQNILPARELGISTAAATFFRQIGGTAGVAVLLSVWFALTPSAITHHVSSALRDTAYRQDVALAARHTPDHTARQLVTALNSGDTGAAQDVVHNTSALQTLPRSVSYPLRQAFADSMSTVFLITSAIAVVGLVVLVLWKPVTLRAKAGAQEAAKERAASKG</sequence>
<comment type="caution">
    <text evidence="10">The sequence shown here is derived from an EMBL/GenBank/DDBJ whole genome shotgun (WGS) entry which is preliminary data.</text>
</comment>
<feature type="transmembrane region" description="Helical" evidence="8">
    <location>
        <begin position="517"/>
        <end position="538"/>
    </location>
</feature>
<dbReference type="InterPro" id="IPR011701">
    <property type="entry name" value="MFS"/>
</dbReference>
<dbReference type="PROSITE" id="PS50850">
    <property type="entry name" value="MFS"/>
    <property type="match status" value="1"/>
</dbReference>